<evidence type="ECO:0000313" key="9">
    <source>
        <dbReference type="Proteomes" id="UP000031937"/>
    </source>
</evidence>
<dbReference type="EMBL" id="JPIT01000016">
    <property type="protein sequence ID" value="KIO46290.1"/>
    <property type="molecule type" value="Genomic_DNA"/>
</dbReference>
<dbReference type="EMBL" id="JPIU01000014">
    <property type="protein sequence ID" value="KIO47535.1"/>
    <property type="molecule type" value="Genomic_DNA"/>
</dbReference>
<feature type="active site" evidence="5">
    <location>
        <position position="404"/>
    </location>
</feature>
<dbReference type="InterPro" id="IPR038765">
    <property type="entry name" value="Papain-like_cys_pep_sf"/>
</dbReference>
<feature type="chain" id="PRO_5043118879" description="Aminopeptidase" evidence="6">
    <location>
        <begin position="20"/>
        <end position="459"/>
    </location>
</feature>
<dbReference type="Pfam" id="PF03051">
    <property type="entry name" value="Peptidase_C1_2"/>
    <property type="match status" value="1"/>
</dbReference>
<reference evidence="8 10" key="1">
    <citation type="submission" date="2014-07" db="EMBL/GenBank/DDBJ databases">
        <title>Porphyromonadaceae bacterium OUH 308042 = ATCC BAA-2681 = DSM 28342 draft genome.</title>
        <authorList>
            <person name="Sydenham T.V."/>
            <person name="Hasman H."/>
            <person name="Justensen U.S."/>
        </authorList>
    </citation>
    <scope>NUCLEOTIDE SEQUENCE [LARGE SCALE GENOMIC DNA]</scope>
    <source>
        <strain evidence="8 10">OUH 308042</strain>
    </source>
</reference>
<keyword evidence="3 4" id="KW-0788">Thiol protease</keyword>
<dbReference type="InterPro" id="IPR004134">
    <property type="entry name" value="Peptidase_C1B"/>
</dbReference>
<dbReference type="RefSeq" id="WP_041502896.1">
    <property type="nucleotide sequence ID" value="NZ_JPIT01000016.1"/>
</dbReference>
<keyword evidence="6" id="KW-0732">Signal</keyword>
<dbReference type="GO" id="GO:0009636">
    <property type="term" value="P:response to toxic substance"/>
    <property type="evidence" value="ECO:0007669"/>
    <property type="project" value="TreeGrafter"/>
</dbReference>
<feature type="signal peptide" evidence="6">
    <location>
        <begin position="1"/>
        <end position="19"/>
    </location>
</feature>
<dbReference type="SUPFAM" id="SSF54001">
    <property type="entry name" value="Cysteine proteinases"/>
    <property type="match status" value="1"/>
</dbReference>
<keyword evidence="4" id="KW-0031">Aminopeptidase</keyword>
<reference evidence="7 9" key="2">
    <citation type="submission" date="2014-07" db="EMBL/GenBank/DDBJ databases">
        <title>Porphyromonadaceae bacterium OUH 334697 = ATCC BAA-2682 = DSM 28341 draft genome.</title>
        <authorList>
            <person name="Sydenham T.V."/>
            <person name="Hasman H."/>
            <person name="Justesen U.S."/>
        </authorList>
    </citation>
    <scope>NUCLEOTIDE SEQUENCE [LARGE SCALE GENOMIC DNA]</scope>
    <source>
        <strain evidence="7 9">OUH 334697</strain>
    </source>
</reference>
<dbReference type="Proteomes" id="UP000031980">
    <property type="component" value="Unassembled WGS sequence"/>
</dbReference>
<evidence type="ECO:0000313" key="10">
    <source>
        <dbReference type="Proteomes" id="UP000031980"/>
    </source>
</evidence>
<gene>
    <name evidence="8" type="ORF">BA92_00530</name>
    <name evidence="7" type="ORF">IE90_05720</name>
</gene>
<name>A0A0C3R9V8_9PORP</name>
<proteinExistence type="inferred from homology"/>
<keyword evidence="2 4" id="KW-0378">Hydrolase</keyword>
<dbReference type="CDD" id="cd00585">
    <property type="entry name" value="Peptidase_C1B"/>
    <property type="match status" value="1"/>
</dbReference>
<dbReference type="PANTHER" id="PTHR10363:SF2">
    <property type="entry name" value="BLEOMYCIN HYDROLASE"/>
    <property type="match status" value="1"/>
</dbReference>
<evidence type="ECO:0000256" key="1">
    <source>
        <dbReference type="ARBA" id="ARBA00022670"/>
    </source>
</evidence>
<evidence type="ECO:0000256" key="2">
    <source>
        <dbReference type="ARBA" id="ARBA00022801"/>
    </source>
</evidence>
<evidence type="ECO:0000313" key="8">
    <source>
        <dbReference type="EMBL" id="KIO47535.1"/>
    </source>
</evidence>
<dbReference type="InterPro" id="IPR025660">
    <property type="entry name" value="Pept_his_AS"/>
</dbReference>
<accession>A0A0C3R9V8</accession>
<dbReference type="Proteomes" id="UP000031937">
    <property type="component" value="Unassembled WGS sequence"/>
</dbReference>
<dbReference type="GO" id="GO:0005737">
    <property type="term" value="C:cytoplasm"/>
    <property type="evidence" value="ECO:0007669"/>
    <property type="project" value="TreeGrafter"/>
</dbReference>
<dbReference type="PROSITE" id="PS00639">
    <property type="entry name" value="THIOL_PROTEASE_HIS"/>
    <property type="match status" value="1"/>
</dbReference>
<dbReference type="PANTHER" id="PTHR10363">
    <property type="entry name" value="BLEOMYCIN HYDROLASE"/>
    <property type="match status" value="1"/>
</dbReference>
<sequence>MKITLLTGALLMIGASLCAQTITEKELKEIQGSFKKDPSTKAIQNILTNDKNIRDNALNRELQGKIDHYFKYRVDVKGITDQHSSGRCWMFTSMNVLRPDIIKKYHLNDFDFSHNYLYFWDMFEKSNLFLENIIATAGKPMDDREVTFFFSAPVNDGGVWNLYYNLGEKYGVVPKSVMPETAHSDNTAAMGSLINERLRKGGYTLREMAAQGKKTKALETEKISILKDIYRILALCLGEPPTQFTWRYTDKDGNIKELANYTPKQFYEEITPEDYDPKNYIMIMNDPTREYYKLYEIKNYRNTVEGINWVYLNLPNEEIKKAAVASIKNNEAMYSSCDVGKFLNRETGIMDPDMYDYNSLMGVDFKMDKKARILTRQSGSSHAMTLVGVDTDANDQPLKWEFENSWGPSTGHNGYLTFTDKWFDEYIFRIVIHKKYLSDKAINSLDQKPTQLPVWDYMF</sequence>
<evidence type="ECO:0000313" key="7">
    <source>
        <dbReference type="EMBL" id="KIO46290.1"/>
    </source>
</evidence>
<keyword evidence="1 4" id="KW-0645">Protease</keyword>
<dbReference type="GO" id="GO:0043418">
    <property type="term" value="P:homocysteine catabolic process"/>
    <property type="evidence" value="ECO:0007669"/>
    <property type="project" value="TreeGrafter"/>
</dbReference>
<dbReference type="Gene3D" id="3.90.70.10">
    <property type="entry name" value="Cysteine proteinases"/>
    <property type="match status" value="1"/>
</dbReference>
<comment type="caution">
    <text evidence="8">The sequence shown here is derived from an EMBL/GenBank/DDBJ whole genome shotgun (WGS) entry which is preliminary data.</text>
</comment>
<feature type="active site" evidence="5">
    <location>
        <position position="382"/>
    </location>
</feature>
<comment type="similarity">
    <text evidence="4">Belongs to the peptidase C1 family.</text>
</comment>
<keyword evidence="10" id="KW-1185">Reference proteome</keyword>
<protein>
    <recommendedName>
        <fullName evidence="4">Aminopeptidase</fullName>
    </recommendedName>
</protein>
<evidence type="ECO:0000256" key="4">
    <source>
        <dbReference type="PIRNR" id="PIRNR005700"/>
    </source>
</evidence>
<dbReference type="GO" id="GO:0006508">
    <property type="term" value="P:proteolysis"/>
    <property type="evidence" value="ECO:0007669"/>
    <property type="project" value="UniProtKB-KW"/>
</dbReference>
<evidence type="ECO:0000256" key="6">
    <source>
        <dbReference type="SAM" id="SignalP"/>
    </source>
</evidence>
<dbReference type="AlphaFoldDB" id="A0A0C3R9V8"/>
<organism evidence="8 10">
    <name type="scientific">Sanguibacteroides justesenii</name>
    <dbReference type="NCBI Taxonomy" id="1547597"/>
    <lineage>
        <taxon>Bacteria</taxon>
        <taxon>Pseudomonadati</taxon>
        <taxon>Bacteroidota</taxon>
        <taxon>Bacteroidia</taxon>
        <taxon>Bacteroidales</taxon>
        <taxon>Porphyromonadaceae</taxon>
        <taxon>Sanguibacteroides</taxon>
    </lineage>
</organism>
<dbReference type="PIRSF" id="PIRSF005700">
    <property type="entry name" value="PepC"/>
    <property type="match status" value="1"/>
</dbReference>
<dbReference type="InterPro" id="IPR000169">
    <property type="entry name" value="Pept_cys_AS"/>
</dbReference>
<evidence type="ECO:0000256" key="5">
    <source>
        <dbReference type="PIRSR" id="PIRSR005700-1"/>
    </source>
</evidence>
<dbReference type="PROSITE" id="PS00139">
    <property type="entry name" value="THIOL_PROTEASE_CYS"/>
    <property type="match status" value="1"/>
</dbReference>
<dbReference type="GO" id="GO:0070005">
    <property type="term" value="F:cysteine-type aminopeptidase activity"/>
    <property type="evidence" value="ECO:0007669"/>
    <property type="project" value="InterPro"/>
</dbReference>
<dbReference type="OrthoDB" id="1111399at2"/>
<feature type="active site" evidence="5">
    <location>
        <position position="88"/>
    </location>
</feature>
<evidence type="ECO:0000256" key="3">
    <source>
        <dbReference type="ARBA" id="ARBA00022807"/>
    </source>
</evidence>